<dbReference type="CDD" id="cd07067">
    <property type="entry name" value="HP_PGM_like"/>
    <property type="match status" value="1"/>
</dbReference>
<protein>
    <submittedName>
        <fullName evidence="1">Phosphohistidine phosphatase</fullName>
    </submittedName>
</protein>
<dbReference type="RefSeq" id="WP_166652610.1">
    <property type="nucleotide sequence ID" value="NZ_SNZR01000018.1"/>
</dbReference>
<reference evidence="1 2" key="1">
    <citation type="submission" date="2019-03" db="EMBL/GenBank/DDBJ databases">
        <title>Genomic Encyclopedia of Type Strains, Phase IV (KMG-IV): sequencing the most valuable type-strain genomes for metagenomic binning, comparative biology and taxonomic classification.</title>
        <authorList>
            <person name="Goeker M."/>
        </authorList>
    </citation>
    <scope>NUCLEOTIDE SEQUENCE [LARGE SCALE GENOMIC DNA]</scope>
    <source>
        <strain evidence="1 2">DSM 25903</strain>
    </source>
</reference>
<evidence type="ECO:0000313" key="2">
    <source>
        <dbReference type="Proteomes" id="UP000295122"/>
    </source>
</evidence>
<organism evidence="1 2">
    <name type="scientific">Enterovirga rhinocerotis</name>
    <dbReference type="NCBI Taxonomy" id="1339210"/>
    <lineage>
        <taxon>Bacteria</taxon>
        <taxon>Pseudomonadati</taxon>
        <taxon>Pseudomonadota</taxon>
        <taxon>Alphaproteobacteria</taxon>
        <taxon>Hyphomicrobiales</taxon>
        <taxon>Methylobacteriaceae</taxon>
        <taxon>Enterovirga</taxon>
    </lineage>
</organism>
<dbReference type="SUPFAM" id="SSF53254">
    <property type="entry name" value="Phosphoglycerate mutase-like"/>
    <property type="match status" value="1"/>
</dbReference>
<gene>
    <name evidence="1" type="ORF">EV668_4751</name>
</gene>
<name>A0A4R7BMS5_9HYPH</name>
<keyword evidence="2" id="KW-1185">Reference proteome</keyword>
<sequence>MKRLILLRHAKAVPHGTMPDFDRVLAERGQTDMALIAGWLAASKHKPELALVSPSARTRETWALAGLPEVPVTYEPAIYEAEAETLAEIARKIPDEISCAVMVGHNPSFADFALALRGARDALDHLPTAGIVVAKWRIDHWSDLEPAKGKLKRFVAPANLREDDGD</sequence>
<accession>A0A4R7BMS5</accession>
<dbReference type="PANTHER" id="PTHR47623">
    <property type="entry name" value="OS09G0287300 PROTEIN"/>
    <property type="match status" value="1"/>
</dbReference>
<dbReference type="EMBL" id="SNZR01000018">
    <property type="protein sequence ID" value="TDR85206.1"/>
    <property type="molecule type" value="Genomic_DNA"/>
</dbReference>
<dbReference type="InterPro" id="IPR029033">
    <property type="entry name" value="His_PPase_superfam"/>
</dbReference>
<dbReference type="SMART" id="SM00855">
    <property type="entry name" value="PGAM"/>
    <property type="match status" value="1"/>
</dbReference>
<dbReference type="AlphaFoldDB" id="A0A4R7BMS5"/>
<dbReference type="InterPro" id="IPR013078">
    <property type="entry name" value="His_Pase_superF_clade-1"/>
</dbReference>
<evidence type="ECO:0000313" key="1">
    <source>
        <dbReference type="EMBL" id="TDR85206.1"/>
    </source>
</evidence>
<dbReference type="Gene3D" id="3.40.50.1240">
    <property type="entry name" value="Phosphoglycerate mutase-like"/>
    <property type="match status" value="1"/>
</dbReference>
<comment type="caution">
    <text evidence="1">The sequence shown here is derived from an EMBL/GenBank/DDBJ whole genome shotgun (WGS) entry which is preliminary data.</text>
</comment>
<dbReference type="Pfam" id="PF00300">
    <property type="entry name" value="His_Phos_1"/>
    <property type="match status" value="1"/>
</dbReference>
<dbReference type="PANTHER" id="PTHR47623:SF1">
    <property type="entry name" value="OS09G0287300 PROTEIN"/>
    <property type="match status" value="1"/>
</dbReference>
<dbReference type="Proteomes" id="UP000295122">
    <property type="component" value="Unassembled WGS sequence"/>
</dbReference>
<proteinExistence type="predicted"/>